<dbReference type="RefSeq" id="WP_003027421.1">
    <property type="nucleotide sequence ID" value="NZ_CABDWZ010000001.1"/>
</dbReference>
<name>A0A0D7LWC9_CITFR</name>
<dbReference type="GO" id="GO:0000976">
    <property type="term" value="F:transcription cis-regulatory region binding"/>
    <property type="evidence" value="ECO:0007669"/>
    <property type="project" value="TreeGrafter"/>
</dbReference>
<dbReference type="NCBIfam" id="NF040889">
    <property type="entry name" value="trans_reg_YeiE"/>
    <property type="match status" value="1"/>
</dbReference>
<dbReference type="Proteomes" id="UP000019194">
    <property type="component" value="Unassembled WGS sequence"/>
</dbReference>
<dbReference type="EMBL" id="CBWP010000021">
    <property type="protein sequence ID" value="CDL37108.1"/>
    <property type="molecule type" value="Genomic_DNA"/>
</dbReference>
<dbReference type="EMBL" id="DACSXJ010000001">
    <property type="protein sequence ID" value="HAT3895719.1"/>
    <property type="molecule type" value="Genomic_DNA"/>
</dbReference>
<organism evidence="7">
    <name type="scientific">Citrobacter freundii</name>
    <dbReference type="NCBI Taxonomy" id="546"/>
    <lineage>
        <taxon>Bacteria</taxon>
        <taxon>Pseudomonadati</taxon>
        <taxon>Pseudomonadota</taxon>
        <taxon>Gammaproteobacteria</taxon>
        <taxon>Enterobacterales</taxon>
        <taxon>Enterobacteriaceae</taxon>
        <taxon>Citrobacter</taxon>
        <taxon>Citrobacter freundii complex</taxon>
    </lineage>
</organism>
<dbReference type="PROSITE" id="PS50931">
    <property type="entry name" value="HTH_LYSR"/>
    <property type="match status" value="1"/>
</dbReference>
<dbReference type="InterPro" id="IPR005119">
    <property type="entry name" value="LysR_subst-bd"/>
</dbReference>
<dbReference type="InterPro" id="IPR049752">
    <property type="entry name" value="YeiE"/>
</dbReference>
<dbReference type="Proteomes" id="UP000855471">
    <property type="component" value="Unassembled WGS sequence"/>
</dbReference>
<dbReference type="SUPFAM" id="SSF53850">
    <property type="entry name" value="Periplasmic binding protein-like II"/>
    <property type="match status" value="1"/>
</dbReference>
<dbReference type="Proteomes" id="UP000050520">
    <property type="component" value="Unassembled WGS sequence"/>
</dbReference>
<dbReference type="SUPFAM" id="SSF46785">
    <property type="entry name" value="Winged helix' DNA-binding domain"/>
    <property type="match status" value="1"/>
</dbReference>
<dbReference type="NCBIfam" id="NF008095">
    <property type="entry name" value="PRK10837.1"/>
    <property type="match status" value="1"/>
</dbReference>
<reference evidence="7" key="4">
    <citation type="journal article" date="2018" name="Genome Biol.">
        <title>SKESA: strategic k-mer extension for scrupulous assemblies.</title>
        <authorList>
            <person name="Souvorov A."/>
            <person name="Agarwala R."/>
            <person name="Lipman D.J."/>
        </authorList>
    </citation>
    <scope>NUCLEOTIDE SEQUENCE</scope>
    <source>
        <strain evidence="8">91871</strain>
        <strain evidence="7">O50</strain>
    </source>
</reference>
<protein>
    <submittedName>
        <fullName evidence="6 7">LysR family transcriptional regulator</fullName>
    </submittedName>
    <submittedName>
        <fullName evidence="9">Transcriptional regulator</fullName>
    </submittedName>
</protein>
<keyword evidence="4" id="KW-0804">Transcription</keyword>
<evidence type="ECO:0000256" key="4">
    <source>
        <dbReference type="ARBA" id="ARBA00023163"/>
    </source>
</evidence>
<dbReference type="PRINTS" id="PR00039">
    <property type="entry name" value="HTHLYSR"/>
</dbReference>
<evidence type="ECO:0000256" key="3">
    <source>
        <dbReference type="ARBA" id="ARBA00023125"/>
    </source>
</evidence>
<evidence type="ECO:0000313" key="11">
    <source>
        <dbReference type="Proteomes" id="UP000050520"/>
    </source>
</evidence>
<reference evidence="7" key="5">
    <citation type="submission" date="2020-09" db="EMBL/GenBank/DDBJ databases">
        <authorList>
            <consortium name="NCBI Pathogen Detection Project"/>
        </authorList>
    </citation>
    <scope>NUCLEOTIDE SEQUENCE</scope>
    <source>
        <strain evidence="8">91871</strain>
        <strain evidence="7">O50</strain>
    </source>
</reference>
<keyword evidence="3" id="KW-0238">DNA-binding</keyword>
<evidence type="ECO:0000313" key="10">
    <source>
        <dbReference type="Proteomes" id="UP000019194"/>
    </source>
</evidence>
<evidence type="ECO:0000313" key="8">
    <source>
        <dbReference type="EMBL" id="HBH7041751.1"/>
    </source>
</evidence>
<dbReference type="InterPro" id="IPR000847">
    <property type="entry name" value="LysR_HTH_N"/>
</dbReference>
<reference evidence="9 11" key="3">
    <citation type="journal article" date="2017" name="PLoS ONE">
        <title>Genomic and phenotypic characterisation of fluoroquinolone resistance mechanisms in Enterobacteriaceae in Durban, South Africa.</title>
        <authorList>
            <person name="Osei Sekyere J."/>
            <person name="Amoako D.G."/>
        </authorList>
    </citation>
    <scope>NUCLEOTIDE SEQUENCE [LARGE SCALE GENOMIC DNA]</scope>
    <source>
        <strain evidence="9 11">ST62:944112508</strain>
    </source>
</reference>
<dbReference type="OrthoDB" id="9808620at2"/>
<evidence type="ECO:0000259" key="5">
    <source>
        <dbReference type="PROSITE" id="PS50931"/>
    </source>
</evidence>
<evidence type="ECO:0000313" key="9">
    <source>
        <dbReference type="EMBL" id="KPR57795.1"/>
    </source>
</evidence>
<dbReference type="Pfam" id="PF00126">
    <property type="entry name" value="HTH_1"/>
    <property type="match status" value="1"/>
</dbReference>
<dbReference type="Gene3D" id="1.10.10.10">
    <property type="entry name" value="Winged helix-like DNA-binding domain superfamily/Winged helix DNA-binding domain"/>
    <property type="match status" value="1"/>
</dbReference>
<evidence type="ECO:0000313" key="6">
    <source>
        <dbReference type="EMBL" id="CDL37108.1"/>
    </source>
</evidence>
<keyword evidence="2" id="KW-0805">Transcription regulation</keyword>
<accession>A0A0D7LWC9</accession>
<feature type="domain" description="HTH lysR-type" evidence="5">
    <location>
        <begin position="3"/>
        <end position="60"/>
    </location>
</feature>
<dbReference type="AlphaFoldDB" id="A0A0D7LWC9"/>
<sequence>MHITLRQLEVFAEVLKSGSTTQASVMLALSQSAVSAALTDLEGQLGVQLFDRVGKRLVVNEHGRLLYPRALALLEQTTEIEQLFREDNGAIRVYASSTIGNYILPAMIARYRHDFPDLPLELSVGNSQDVINAVLDFRVDIGLIEGPCHSTEIISEPWLEDELVVFAAPSSPLTKGPVTLEQLAASPWILRERGSGTRELVDYLLLSHLPRFQMAMELGNSEAIKHAVRHGLGISCLSRRVIAEQLQAGTLSEVPVPLPRLVRTLWRVHHRQKHISNAITRFLRYSDQVEQGE</sequence>
<evidence type="ECO:0000256" key="2">
    <source>
        <dbReference type="ARBA" id="ARBA00023015"/>
    </source>
</evidence>
<reference evidence="11" key="2">
    <citation type="submission" date="2015-09" db="EMBL/GenBank/DDBJ databases">
        <title>Prevalence of NDMs in South Africa.</title>
        <authorList>
            <person name="Osei Sekyere J."/>
            <person name="Govinden U."/>
            <person name="Essack S."/>
            <person name="Haldorsen B."/>
            <person name="Samuelsen O."/>
            <person name="Aasnaes B."/>
            <person name="Sundsfjord A."/>
        </authorList>
    </citation>
    <scope>NUCLEOTIDE SEQUENCE [LARGE SCALE GENOMIC DNA]</scope>
    <source>
        <strain evidence="11">ST62:944112508</strain>
    </source>
</reference>
<dbReference type="PANTHER" id="PTHR30126:SF94">
    <property type="entry name" value="LYSR FAMILY TRANSCRIPTIONAL REGULATOR"/>
    <property type="match status" value="1"/>
</dbReference>
<dbReference type="Proteomes" id="UP000885148">
    <property type="component" value="Unassembled WGS sequence"/>
</dbReference>
<dbReference type="CDD" id="cd08420">
    <property type="entry name" value="PBP2_CysL_like"/>
    <property type="match status" value="1"/>
</dbReference>
<comment type="similarity">
    <text evidence="1">Belongs to the LysR transcriptional regulatory family.</text>
</comment>
<dbReference type="PANTHER" id="PTHR30126">
    <property type="entry name" value="HTH-TYPE TRANSCRIPTIONAL REGULATOR"/>
    <property type="match status" value="1"/>
</dbReference>
<evidence type="ECO:0000313" key="7">
    <source>
        <dbReference type="EMBL" id="HAT3895719.1"/>
    </source>
</evidence>
<dbReference type="Pfam" id="PF03466">
    <property type="entry name" value="LysR_substrate"/>
    <property type="match status" value="1"/>
</dbReference>
<dbReference type="EMBL" id="LJEB01000002">
    <property type="protein sequence ID" value="KPR57795.1"/>
    <property type="molecule type" value="Genomic_DNA"/>
</dbReference>
<gene>
    <name evidence="9" type="ORF">AN672_00170</name>
    <name evidence="7" type="ORF">I9Y29_000095</name>
    <name evidence="8" type="ORF">KV121_001798</name>
</gene>
<dbReference type="Gene3D" id="3.40.190.290">
    <property type="match status" value="1"/>
</dbReference>
<reference evidence="6 10" key="1">
    <citation type="submission" date="2013-10" db="EMBL/GenBank/DDBJ databases">
        <title>Antibiotic resistance diversity of beta-lactamase producers in the General Hospital Vienna.</title>
        <authorList>
            <person name="Barisic I."/>
            <person name="Mitteregger D."/>
            <person name="Hirschl A.M."/>
            <person name="Noehammer C."/>
            <person name="Wiesinger-Mayr H."/>
        </authorList>
    </citation>
    <scope>NUCLEOTIDE SEQUENCE [LARGE SCALE GENOMIC DNA]</scope>
    <source>
        <strain evidence="6 10">ISC11</strain>
    </source>
</reference>
<dbReference type="EMBL" id="DAESCB010000004">
    <property type="protein sequence ID" value="HBH7041751.1"/>
    <property type="molecule type" value="Genomic_DNA"/>
</dbReference>
<dbReference type="FunFam" id="1.10.10.10:FF:000145">
    <property type="entry name" value="LysR family transcriptional regulator"/>
    <property type="match status" value="1"/>
</dbReference>
<comment type="caution">
    <text evidence="7">The sequence shown here is derived from an EMBL/GenBank/DDBJ whole genome shotgun (WGS) entry which is preliminary data.</text>
</comment>
<evidence type="ECO:0000256" key="1">
    <source>
        <dbReference type="ARBA" id="ARBA00009437"/>
    </source>
</evidence>
<dbReference type="GO" id="GO:0003700">
    <property type="term" value="F:DNA-binding transcription factor activity"/>
    <property type="evidence" value="ECO:0007669"/>
    <property type="project" value="InterPro"/>
</dbReference>
<proteinExistence type="inferred from homology"/>
<dbReference type="InterPro" id="IPR036390">
    <property type="entry name" value="WH_DNA-bd_sf"/>
</dbReference>
<dbReference type="STRING" id="1333848.CFNIH1_22075"/>
<dbReference type="InterPro" id="IPR036388">
    <property type="entry name" value="WH-like_DNA-bd_sf"/>
</dbReference>